<evidence type="ECO:0000313" key="2">
    <source>
        <dbReference type="Proteomes" id="UP000036106"/>
    </source>
</evidence>
<sequence length="86" mass="9678">MPSVLNFELVGELSRPTSKAEFEDTAFFAVAPNRAQYVPGQKIDFLSEPAVNIQTKCLVEPIKLNRFTNNVKNFNINILKHLGTEL</sequence>
<dbReference type="KEGG" id="lgn:ABM34_05510"/>
<gene>
    <name evidence="1" type="ORF">ABM34_05510</name>
</gene>
<dbReference type="AlphaFoldDB" id="A0A0H4QJ34"/>
<name>A0A0H4QJ34_9LACO</name>
<keyword evidence="2" id="KW-1185">Reference proteome</keyword>
<proteinExistence type="predicted"/>
<reference evidence="2" key="1">
    <citation type="submission" date="2015-07" db="EMBL/GenBank/DDBJ databases">
        <title>Lactobacillus ginsenosidimutans/EMML 3141/ whole genome sequencing.</title>
        <authorList>
            <person name="Kim M.K."/>
            <person name="Im W.-T."/>
            <person name="Srinivasan S."/>
            <person name="Lee J.-J."/>
        </authorList>
    </citation>
    <scope>NUCLEOTIDE SEQUENCE [LARGE SCALE GENOMIC DNA]</scope>
    <source>
        <strain evidence="2">EMML 3041</strain>
    </source>
</reference>
<dbReference type="Proteomes" id="UP000036106">
    <property type="component" value="Chromosome"/>
</dbReference>
<dbReference type="PATRIC" id="fig|1007676.4.peg.1096"/>
<accession>A0A0H4QJ34</accession>
<protein>
    <submittedName>
        <fullName evidence="1">Uncharacterized protein</fullName>
    </submittedName>
</protein>
<dbReference type="EMBL" id="CP012034">
    <property type="protein sequence ID" value="AKP67051.1"/>
    <property type="molecule type" value="Genomic_DNA"/>
</dbReference>
<evidence type="ECO:0000313" key="1">
    <source>
        <dbReference type="EMBL" id="AKP67051.1"/>
    </source>
</evidence>
<dbReference type="STRING" id="1007676.ABM34_05510"/>
<organism evidence="1 2">
    <name type="scientific">Companilactobacillus ginsenosidimutans</name>
    <dbReference type="NCBI Taxonomy" id="1007676"/>
    <lineage>
        <taxon>Bacteria</taxon>
        <taxon>Bacillati</taxon>
        <taxon>Bacillota</taxon>
        <taxon>Bacilli</taxon>
        <taxon>Lactobacillales</taxon>
        <taxon>Lactobacillaceae</taxon>
        <taxon>Companilactobacillus</taxon>
    </lineage>
</organism>